<evidence type="ECO:0000256" key="10">
    <source>
        <dbReference type="SAM" id="MobiDB-lite"/>
    </source>
</evidence>
<evidence type="ECO:0000256" key="6">
    <source>
        <dbReference type="ARBA" id="ARBA00023135"/>
    </source>
</evidence>
<evidence type="ECO:0000256" key="9">
    <source>
        <dbReference type="ARBA" id="ARBA00029498"/>
    </source>
</evidence>
<dbReference type="PANTHER" id="PTHR12860:SF0">
    <property type="entry name" value="SIGNAL RECOGNITION PARTICLE SUBUNIT SRP68"/>
    <property type="match status" value="1"/>
</dbReference>
<keyword evidence="8" id="KW-0687">Ribonucleoprotein</keyword>
<evidence type="ECO:0000256" key="4">
    <source>
        <dbReference type="ARBA" id="ARBA00022490"/>
    </source>
</evidence>
<dbReference type="Gene3D" id="1.10.3450.40">
    <property type="entry name" value="Signal recognition particle, SRP68 subunit, RNA-binding domain"/>
    <property type="match status" value="2"/>
</dbReference>
<evidence type="ECO:0000256" key="7">
    <source>
        <dbReference type="ARBA" id="ARBA00023242"/>
    </source>
</evidence>
<protein>
    <recommendedName>
        <fullName evidence="9">Signal recognition particle subunit SRP68</fullName>
    </recommendedName>
</protein>
<keyword evidence="7" id="KW-0539">Nucleus</keyword>
<proteinExistence type="inferred from homology"/>
<evidence type="ECO:0000313" key="12">
    <source>
        <dbReference type="RefSeq" id="XP_006821155.1"/>
    </source>
</evidence>
<evidence type="ECO:0000313" key="11">
    <source>
        <dbReference type="Proteomes" id="UP000694865"/>
    </source>
</evidence>
<dbReference type="InterPro" id="IPR038253">
    <property type="entry name" value="SRP68_N_sf"/>
</dbReference>
<comment type="subcellular location">
    <subcellularLocation>
        <location evidence="1">Cytoplasm</location>
    </subcellularLocation>
    <subcellularLocation>
        <location evidence="2">Nucleus</location>
        <location evidence="2">Nucleolus</location>
    </subcellularLocation>
</comment>
<dbReference type="GeneID" id="100370271"/>
<dbReference type="Proteomes" id="UP000694865">
    <property type="component" value="Unplaced"/>
</dbReference>
<keyword evidence="4" id="KW-0963">Cytoplasm</keyword>
<accession>A0ABM0MMB4</accession>
<evidence type="ECO:0000256" key="5">
    <source>
        <dbReference type="ARBA" id="ARBA00022884"/>
    </source>
</evidence>
<sequence length="540" mass="61984">MAEEVQNVAEVVPEEPTPEATTPTDTYTIEVLQIIKEAQQQHGLRHGDQQRYRGYCTRKLRRIRKSVHFVLGHRNRFNNKKITEDIMKDFKTTHMSLSEIGAYSAWMKATLHFELSEWQSAIELFSKAKTIYEKLGGALDDEQQILYKQRVEEIAPNIRYCAYNIGDETAIDDLVQMRLKSGPAGELSSNLDMLIQQTREKQSATLSEVTWRGRTVGVKQEQIRVFLLNVQQSEDEINKATDSETKISVYDTLLLECRDVIQELRDEIKADPKQKTQKADGRISNLEYLHSYVTYIKISKTIDRNKLMVETMKDNLPGGEVQEGKKMTKPQDMIRLYDIIIQNLTDISQLPGLEDDDKLKEEIDYEILVNKAFRCFYVAQSYSFVKKRVEASALYERVLHYTGIARKQSKTASGQNNKDLLTKIEELTRIVKGLKYSIHASAILDTQDMTEGVSQLSVQNNKPLIDRLEEYRDDPSLLTRKPNLVTFPPNFQPIPCKPLFFDIAFNHVEFPSLEDKVEQKKAAGGGLTGFVKGWLWGGKK</sequence>
<name>A0ABM0MMB4_SACKO</name>
<dbReference type="RefSeq" id="XP_006821155.1">
    <property type="nucleotide sequence ID" value="XM_006821092.1"/>
</dbReference>
<keyword evidence="11" id="KW-1185">Reference proteome</keyword>
<dbReference type="InterPro" id="IPR026258">
    <property type="entry name" value="SRP68"/>
</dbReference>
<evidence type="ECO:0000256" key="1">
    <source>
        <dbReference type="ARBA" id="ARBA00004496"/>
    </source>
</evidence>
<dbReference type="PANTHER" id="PTHR12860">
    <property type="entry name" value="SIGNAL RECOGNITION PARTICLE 68 KDA PROTEIN"/>
    <property type="match status" value="1"/>
</dbReference>
<feature type="region of interest" description="Disordered" evidence="10">
    <location>
        <begin position="1"/>
        <end position="24"/>
    </location>
</feature>
<keyword evidence="6" id="KW-0733">Signal recognition particle</keyword>
<evidence type="ECO:0000256" key="2">
    <source>
        <dbReference type="ARBA" id="ARBA00004604"/>
    </source>
</evidence>
<evidence type="ECO:0000256" key="3">
    <source>
        <dbReference type="ARBA" id="ARBA00009352"/>
    </source>
</evidence>
<comment type="similarity">
    <text evidence="3">Belongs to the SRP68 family.</text>
</comment>
<gene>
    <name evidence="12" type="primary">LOC100370271</name>
</gene>
<dbReference type="Pfam" id="PF16969">
    <property type="entry name" value="SRP68"/>
    <property type="match status" value="2"/>
</dbReference>
<evidence type="ECO:0000256" key="8">
    <source>
        <dbReference type="ARBA" id="ARBA00023274"/>
    </source>
</evidence>
<keyword evidence="5" id="KW-0694">RNA-binding</keyword>
<dbReference type="PIRSF" id="PIRSF038995">
    <property type="entry name" value="SRP68"/>
    <property type="match status" value="1"/>
</dbReference>
<organism evidence="11 12">
    <name type="scientific">Saccoglossus kowalevskii</name>
    <name type="common">Acorn worm</name>
    <dbReference type="NCBI Taxonomy" id="10224"/>
    <lineage>
        <taxon>Eukaryota</taxon>
        <taxon>Metazoa</taxon>
        <taxon>Hemichordata</taxon>
        <taxon>Enteropneusta</taxon>
        <taxon>Harrimaniidae</taxon>
        <taxon>Saccoglossus</taxon>
    </lineage>
</organism>
<reference evidence="12" key="1">
    <citation type="submission" date="2025-08" db="UniProtKB">
        <authorList>
            <consortium name="RefSeq"/>
        </authorList>
    </citation>
    <scope>IDENTIFICATION</scope>
    <source>
        <tissue evidence="12">Testes</tissue>
    </source>
</reference>